<reference evidence="1 2" key="1">
    <citation type="submission" date="2024-06" db="EMBL/GenBank/DDBJ databases">
        <title>Sorghum-associated microbial communities from plants grown in Nebraska, USA.</title>
        <authorList>
            <person name="Schachtman D."/>
        </authorList>
    </citation>
    <scope>NUCLEOTIDE SEQUENCE [LARGE SCALE GENOMIC DNA]</scope>
    <source>
        <strain evidence="1 2">2709</strain>
    </source>
</reference>
<evidence type="ECO:0000313" key="2">
    <source>
        <dbReference type="Proteomes" id="UP001549320"/>
    </source>
</evidence>
<proteinExistence type="predicted"/>
<name>A0ABV2Q8P7_9BURK</name>
<sequence length="46" mass="5280">MPLIPSHLVACLSSQNGRWRTRVICHWSHANAVIPFKILEIKEVDL</sequence>
<organism evidence="1 2">
    <name type="scientific">Ottowia thiooxydans</name>
    <dbReference type="NCBI Taxonomy" id="219182"/>
    <lineage>
        <taxon>Bacteria</taxon>
        <taxon>Pseudomonadati</taxon>
        <taxon>Pseudomonadota</taxon>
        <taxon>Betaproteobacteria</taxon>
        <taxon>Burkholderiales</taxon>
        <taxon>Comamonadaceae</taxon>
        <taxon>Ottowia</taxon>
    </lineage>
</organism>
<comment type="caution">
    <text evidence="1">The sequence shown here is derived from an EMBL/GenBank/DDBJ whole genome shotgun (WGS) entry which is preliminary data.</text>
</comment>
<accession>A0ABV2Q8P7</accession>
<protein>
    <submittedName>
        <fullName evidence="1">Uncharacterized protein</fullName>
    </submittedName>
</protein>
<dbReference type="Proteomes" id="UP001549320">
    <property type="component" value="Unassembled WGS sequence"/>
</dbReference>
<evidence type="ECO:0000313" key="1">
    <source>
        <dbReference type="EMBL" id="MET4577382.1"/>
    </source>
</evidence>
<gene>
    <name evidence="1" type="ORF">ABIE13_002493</name>
</gene>
<dbReference type="EMBL" id="JBEPSH010000005">
    <property type="protein sequence ID" value="MET4577382.1"/>
    <property type="molecule type" value="Genomic_DNA"/>
</dbReference>
<keyword evidence="2" id="KW-1185">Reference proteome</keyword>